<keyword evidence="8 9" id="KW-0137">Centromere</keyword>
<evidence type="ECO:0000256" key="7">
    <source>
        <dbReference type="ARBA" id="ARBA00023306"/>
    </source>
</evidence>
<keyword evidence="6 9" id="KW-0995">Kinetochore</keyword>
<reference evidence="11" key="1">
    <citation type="submission" date="2025-08" db="UniProtKB">
        <authorList>
            <consortium name="RefSeq"/>
        </authorList>
    </citation>
    <scope>IDENTIFICATION</scope>
    <source>
        <tissue evidence="11">Whole sample</tissue>
    </source>
</reference>
<comment type="subcellular location">
    <subcellularLocation>
        <location evidence="1 9">Chromosome</location>
        <location evidence="1 9">Centromere</location>
        <location evidence="1 9">Kinetochore</location>
    </subcellularLocation>
</comment>
<proteinExistence type="inferred from homology"/>
<evidence type="ECO:0000256" key="5">
    <source>
        <dbReference type="ARBA" id="ARBA00022776"/>
    </source>
</evidence>
<dbReference type="GO" id="GO:0051301">
    <property type="term" value="P:cell division"/>
    <property type="evidence" value="ECO:0007669"/>
    <property type="project" value="UniProtKB-UniRule"/>
</dbReference>
<dbReference type="Gene3D" id="1.20.58.730">
    <property type="match status" value="1"/>
</dbReference>
<dbReference type="Proteomes" id="UP000694844">
    <property type="component" value="Chromosome 3"/>
</dbReference>
<comment type="function">
    <text evidence="9">Essential component of the mitotic checkpoint, which prevents cells from prematurely exiting mitosis. Required for the assembly of the dynein-dynactin and MAD1-MAD2 complexes onto kinetochores. Its function related to the spindle assembly machinery is proposed to depend on its association in the mitotic RZZ complex.</text>
</comment>
<dbReference type="GO" id="GO:1990423">
    <property type="term" value="C:RZZ complex"/>
    <property type="evidence" value="ECO:0007669"/>
    <property type="project" value="UniProtKB-UniRule"/>
</dbReference>
<dbReference type="GO" id="GO:0007094">
    <property type="term" value="P:mitotic spindle assembly checkpoint signaling"/>
    <property type="evidence" value="ECO:0007669"/>
    <property type="project" value="UniProtKB-UniRule"/>
</dbReference>
<comment type="subunit">
    <text evidence="9">Component of the RZZ complex.</text>
</comment>
<dbReference type="RefSeq" id="XP_022323920.1">
    <property type="nucleotide sequence ID" value="XM_022468212.1"/>
</dbReference>
<evidence type="ECO:0000256" key="6">
    <source>
        <dbReference type="ARBA" id="ARBA00022838"/>
    </source>
</evidence>
<dbReference type="GO" id="GO:0034501">
    <property type="term" value="P:protein localization to kinetochore"/>
    <property type="evidence" value="ECO:0007669"/>
    <property type="project" value="UniProtKB-UniRule"/>
</dbReference>
<gene>
    <name evidence="11" type="primary">LOC111124911</name>
</gene>
<evidence type="ECO:0000313" key="10">
    <source>
        <dbReference type="Proteomes" id="UP000694844"/>
    </source>
</evidence>
<evidence type="ECO:0000256" key="9">
    <source>
        <dbReference type="RuleBase" id="RU369076"/>
    </source>
</evidence>
<evidence type="ECO:0000256" key="1">
    <source>
        <dbReference type="ARBA" id="ARBA00004629"/>
    </source>
</evidence>
<keyword evidence="4 9" id="KW-0132">Cell division</keyword>
<keyword evidence="7 9" id="KW-0131">Cell cycle</keyword>
<dbReference type="GeneID" id="111124911"/>
<dbReference type="OrthoDB" id="5556307at2759"/>
<evidence type="ECO:0000256" key="2">
    <source>
        <dbReference type="ARBA" id="ARBA00009062"/>
    </source>
</evidence>
<keyword evidence="10" id="KW-1185">Reference proteome</keyword>
<evidence type="ECO:0000256" key="4">
    <source>
        <dbReference type="ARBA" id="ARBA00022618"/>
    </source>
</evidence>
<dbReference type="KEGG" id="cvn:111124911"/>
<evidence type="ECO:0000256" key="8">
    <source>
        <dbReference type="ARBA" id="ARBA00023328"/>
    </source>
</evidence>
<evidence type="ECO:0000313" key="11">
    <source>
        <dbReference type="RefSeq" id="XP_022323920.1"/>
    </source>
</evidence>
<sequence>MDTKVVRDFENFLSKLGSEGFDSISDDAEYVLISNAKDPRLAGVGSLIYLPLPVIVAQKPGSMIVPDPDISEFLPQESSASNRNRIHMNSYDASQGSPLKMQEYADLSDIESPVASEVNREYFFKTSLTKIGLPCNQTKVVASLYSLASEGKSWPPILIFSDGKDRKHTACLMLSRKDQYLKSTVIKVACPEPKNAHFPRIQNLNIAEKQMKYKARYDMMGKMLQEIINNDQDFAGSLVVEIEWTKPICTSVLQSPPLESQAHILAQVVPGDERSTAHSFYRELEMLRSFVKGMESGEILWLAEKSNTPILEQLKALIERLKLGDAVKTEKEQPHNDVSDVFSLDSLSFDRRKDLDFTDHLWNILIQCTSYSELEEALKYVFAILSNGEFYPMVHRKNNTVIAQMVREACAGKLRMPNLAGGIYAIQLLAEIGLEKLQQDYVHAFLSTELVVLGNIESFIQSDGHLSQRLVSLEKLHHVIEMSVMLGMFLKLSLQTLNFVANQMLKYYESNSLNERHLFDFPVPTSQIKSMIENCAPCLWQMEFNKPVQNASETTKIVLTEENPFPHVGWSSGPENIPVTGSEDYRDRLYYVIRLEDRVSVL</sequence>
<protein>
    <recommendedName>
        <fullName evidence="9">Protein zwilch</fullName>
    </recommendedName>
</protein>
<dbReference type="AlphaFoldDB" id="A0A8B8D8G5"/>
<dbReference type="Gene3D" id="1.10.287.1880">
    <property type="match status" value="1"/>
</dbReference>
<organism evidence="10 11">
    <name type="scientific">Crassostrea virginica</name>
    <name type="common">Eastern oyster</name>
    <dbReference type="NCBI Taxonomy" id="6565"/>
    <lineage>
        <taxon>Eukaryota</taxon>
        <taxon>Metazoa</taxon>
        <taxon>Spiralia</taxon>
        <taxon>Lophotrochozoa</taxon>
        <taxon>Mollusca</taxon>
        <taxon>Bivalvia</taxon>
        <taxon>Autobranchia</taxon>
        <taxon>Pteriomorphia</taxon>
        <taxon>Ostreida</taxon>
        <taxon>Ostreoidea</taxon>
        <taxon>Ostreidae</taxon>
        <taxon>Crassostrea</taxon>
    </lineage>
</organism>
<dbReference type="PANTHER" id="PTHR15995:SF1">
    <property type="entry name" value="PROTEIN ZWILCH HOMOLOG"/>
    <property type="match status" value="1"/>
</dbReference>
<keyword evidence="3 9" id="KW-0158">Chromosome</keyword>
<name>A0A8B8D8G5_CRAVI</name>
<keyword evidence="5 9" id="KW-0498">Mitosis</keyword>
<dbReference type="Pfam" id="PF09817">
    <property type="entry name" value="Zwilch"/>
    <property type="match status" value="1"/>
</dbReference>
<dbReference type="PANTHER" id="PTHR15995">
    <property type="entry name" value="PROTEIN ZWILCH HOMOLOG"/>
    <property type="match status" value="1"/>
</dbReference>
<evidence type="ECO:0000256" key="3">
    <source>
        <dbReference type="ARBA" id="ARBA00022454"/>
    </source>
</evidence>
<accession>A0A8B8D8G5</accession>
<dbReference type="InterPro" id="IPR018630">
    <property type="entry name" value="Zwilch"/>
</dbReference>
<comment type="similarity">
    <text evidence="2 9">Belongs to the ZWILCH family.</text>
</comment>